<feature type="domain" description="N-acetyltransferase" evidence="3">
    <location>
        <begin position="1"/>
        <end position="165"/>
    </location>
</feature>
<dbReference type="PROSITE" id="PS51186">
    <property type="entry name" value="GNAT"/>
    <property type="match status" value="1"/>
</dbReference>
<accession>A0A165LXB3</accession>
<dbReference type="PANTHER" id="PTHR43420">
    <property type="entry name" value="ACETYLTRANSFERASE"/>
    <property type="match status" value="1"/>
</dbReference>
<protein>
    <recommendedName>
        <fullName evidence="3">N-acetyltransferase domain-containing protein</fullName>
    </recommendedName>
</protein>
<evidence type="ECO:0000313" key="5">
    <source>
        <dbReference type="Proteomes" id="UP000076510"/>
    </source>
</evidence>
<dbReference type="InterPro" id="IPR016181">
    <property type="entry name" value="Acyl_CoA_acyltransferase"/>
</dbReference>
<gene>
    <name evidence="4" type="ORF">AV649_10710</name>
</gene>
<organism evidence="4 5">
    <name type="scientific">Rossellomorea marisflavi</name>
    <dbReference type="NCBI Taxonomy" id="189381"/>
    <lineage>
        <taxon>Bacteria</taxon>
        <taxon>Bacillati</taxon>
        <taxon>Bacillota</taxon>
        <taxon>Bacilli</taxon>
        <taxon>Bacillales</taxon>
        <taxon>Bacillaceae</taxon>
        <taxon>Rossellomorea</taxon>
    </lineage>
</organism>
<dbReference type="OrthoDB" id="3692150at2"/>
<proteinExistence type="predicted"/>
<dbReference type="RefSeq" id="WP_048007068.1">
    <property type="nucleotide sequence ID" value="NZ_JBDOCU010000010.1"/>
</dbReference>
<dbReference type="EMBL" id="LQQY01000002">
    <property type="protein sequence ID" value="KZE53235.1"/>
    <property type="molecule type" value="Genomic_DNA"/>
</dbReference>
<dbReference type="PANTHER" id="PTHR43420:SF12">
    <property type="entry name" value="N-ACETYLTRANSFERASE DOMAIN-CONTAINING PROTEIN"/>
    <property type="match status" value="1"/>
</dbReference>
<dbReference type="GO" id="GO:0016747">
    <property type="term" value="F:acyltransferase activity, transferring groups other than amino-acyl groups"/>
    <property type="evidence" value="ECO:0007669"/>
    <property type="project" value="InterPro"/>
</dbReference>
<evidence type="ECO:0000256" key="1">
    <source>
        <dbReference type="ARBA" id="ARBA00022679"/>
    </source>
</evidence>
<dbReference type="PATRIC" id="fig|189381.9.peg.741"/>
<dbReference type="SUPFAM" id="SSF55729">
    <property type="entry name" value="Acyl-CoA N-acyltransferases (Nat)"/>
    <property type="match status" value="1"/>
</dbReference>
<dbReference type="InterPro" id="IPR000182">
    <property type="entry name" value="GNAT_dom"/>
</dbReference>
<dbReference type="Pfam" id="PF00583">
    <property type="entry name" value="Acetyltransf_1"/>
    <property type="match status" value="1"/>
</dbReference>
<dbReference type="AlphaFoldDB" id="A0A165LXB3"/>
<evidence type="ECO:0000256" key="2">
    <source>
        <dbReference type="ARBA" id="ARBA00023315"/>
    </source>
</evidence>
<evidence type="ECO:0000313" key="4">
    <source>
        <dbReference type="EMBL" id="KZE53235.1"/>
    </source>
</evidence>
<comment type="caution">
    <text evidence="4">The sequence shown here is derived from an EMBL/GenBank/DDBJ whole genome shotgun (WGS) entry which is preliminary data.</text>
</comment>
<keyword evidence="1" id="KW-0808">Transferase</keyword>
<reference evidence="5" key="1">
    <citation type="submission" date="2016-01" db="EMBL/GenBank/DDBJ databases">
        <title>Whole genome sequencing of Bhargavaea cecembensis T14.</title>
        <authorList>
            <person name="Hong K.W."/>
        </authorList>
    </citation>
    <scope>NUCLEOTIDE SEQUENCE [LARGE SCALE GENOMIC DNA]</scope>
    <source>
        <strain evidence="5">M19</strain>
    </source>
</reference>
<dbReference type="CDD" id="cd04301">
    <property type="entry name" value="NAT_SF"/>
    <property type="match status" value="1"/>
</dbReference>
<sequence>MEFIPMEIRSPYFPRMVRLYSRLFNVEHIPMEIQFRKHAKYPGHEGYLVVENGAVIGYIYGYTSLAGQYYHDLLARHLLPDQEWVRHAMELVELGVAPEHRGKGIAGRLMDALLEGRREEKALLTVRKENTGAIRFYERKGWVVVKEGFYPHVPEEYFIMGKRLT</sequence>
<dbReference type="Proteomes" id="UP000076510">
    <property type="component" value="Unassembled WGS sequence"/>
</dbReference>
<dbReference type="InterPro" id="IPR050680">
    <property type="entry name" value="YpeA/RimI_acetyltransf"/>
</dbReference>
<keyword evidence="2" id="KW-0012">Acyltransferase</keyword>
<evidence type="ECO:0000259" key="3">
    <source>
        <dbReference type="PROSITE" id="PS51186"/>
    </source>
</evidence>
<name>A0A165LXB3_9BACI</name>
<dbReference type="Gene3D" id="3.40.630.30">
    <property type="match status" value="1"/>
</dbReference>